<dbReference type="SUPFAM" id="SSF49764">
    <property type="entry name" value="HSP20-like chaperones"/>
    <property type="match status" value="1"/>
</dbReference>
<gene>
    <name evidence="3" type="ORF">METZ01_LOCUS156185</name>
</gene>
<sequence>MNNSLKEFRFDINQLHKMTVGFDRLFDQMLLAGEYPNTVSTGYPPYNVERVTDDSWRVTIAVAGFGEDDIEVIVDQGNLNINGKKNDKTDEGMLYQGIANRQFNRSFQLADYVEVDEASLKDGMLTLNLVRNVPEALRPKKI</sequence>
<dbReference type="InterPro" id="IPR037913">
    <property type="entry name" value="ACD_IbpA/B"/>
</dbReference>
<dbReference type="AlphaFoldDB" id="A0A382APV4"/>
<name>A0A382APV4_9ZZZZ</name>
<feature type="domain" description="SHSP" evidence="2">
    <location>
        <begin position="37"/>
        <end position="142"/>
    </location>
</feature>
<organism evidence="3">
    <name type="scientific">marine metagenome</name>
    <dbReference type="NCBI Taxonomy" id="408172"/>
    <lineage>
        <taxon>unclassified sequences</taxon>
        <taxon>metagenomes</taxon>
        <taxon>ecological metagenomes</taxon>
    </lineage>
</organism>
<dbReference type="Pfam" id="PF00011">
    <property type="entry name" value="HSP20"/>
    <property type="match status" value="1"/>
</dbReference>
<dbReference type="PANTHER" id="PTHR47062">
    <property type="match status" value="1"/>
</dbReference>
<dbReference type="InterPro" id="IPR008978">
    <property type="entry name" value="HSP20-like_chaperone"/>
</dbReference>
<evidence type="ECO:0000256" key="1">
    <source>
        <dbReference type="ARBA" id="ARBA00023016"/>
    </source>
</evidence>
<evidence type="ECO:0000259" key="2">
    <source>
        <dbReference type="PROSITE" id="PS01031"/>
    </source>
</evidence>
<evidence type="ECO:0000313" key="3">
    <source>
        <dbReference type="EMBL" id="SVB03331.1"/>
    </source>
</evidence>
<keyword evidence="1" id="KW-0346">Stress response</keyword>
<dbReference type="EMBL" id="UINC01026242">
    <property type="protein sequence ID" value="SVB03331.1"/>
    <property type="molecule type" value="Genomic_DNA"/>
</dbReference>
<feature type="non-terminal residue" evidence="3">
    <location>
        <position position="142"/>
    </location>
</feature>
<reference evidence="3" key="1">
    <citation type="submission" date="2018-05" db="EMBL/GenBank/DDBJ databases">
        <authorList>
            <person name="Lanie J.A."/>
            <person name="Ng W.-L."/>
            <person name="Kazmierczak K.M."/>
            <person name="Andrzejewski T.M."/>
            <person name="Davidsen T.M."/>
            <person name="Wayne K.J."/>
            <person name="Tettelin H."/>
            <person name="Glass J.I."/>
            <person name="Rusch D."/>
            <person name="Podicherti R."/>
            <person name="Tsui H.-C.T."/>
            <person name="Winkler M.E."/>
        </authorList>
    </citation>
    <scope>NUCLEOTIDE SEQUENCE</scope>
</reference>
<dbReference type="PANTHER" id="PTHR47062:SF1">
    <property type="entry name" value="SMALL HEAT SHOCK PROTEIN IBPA"/>
    <property type="match status" value="1"/>
</dbReference>
<dbReference type="CDD" id="cd06470">
    <property type="entry name" value="ACD_IbpA-B_like"/>
    <property type="match status" value="1"/>
</dbReference>
<accession>A0A382APV4</accession>
<dbReference type="PROSITE" id="PS01031">
    <property type="entry name" value="SHSP"/>
    <property type="match status" value="1"/>
</dbReference>
<protein>
    <recommendedName>
        <fullName evidence="2">SHSP domain-containing protein</fullName>
    </recommendedName>
</protein>
<dbReference type="Gene3D" id="2.60.40.790">
    <property type="match status" value="1"/>
</dbReference>
<proteinExistence type="predicted"/>
<dbReference type="InterPro" id="IPR002068">
    <property type="entry name" value="A-crystallin/Hsp20_dom"/>
</dbReference>